<dbReference type="Gene3D" id="3.30.70.270">
    <property type="match status" value="1"/>
</dbReference>
<dbReference type="PROSITE" id="PS50887">
    <property type="entry name" value="GGDEF"/>
    <property type="match status" value="1"/>
</dbReference>
<dbReference type="NCBIfam" id="TIGR00254">
    <property type="entry name" value="GGDEF"/>
    <property type="match status" value="1"/>
</dbReference>
<sequence length="572" mass="62100">MSFLGFRETFLAAFLLVAVLGYVSIGAADGGAGQDVRSSCWASGDLTEDLARVARSAPRWSCAGAPPSLDAERVMLRFDVAAARPLPRYFLSRRSALEGVHLLAVDRSGDVRRQDIAAAALASSMAGGYFKAPLPEVTPETRWVIAAIDRPSHRMLLERAYLAPADAGDGIAGMRFLLILAGLGGMLMMPLLFNAAFYRALREPFVLWHSALALSLLMTIFVSSGLSVLFFDPPAMTLNWMTAVVFGMTIASGTMFTHSFIEPEAMSPRLRRLLPFCAAWAMLLGLFHAAFPLVARPWQASLYTAAFAPVLVVFVAAMANALNRGSRAAKFQVIGYLPMVVVALIRLVTGVMPWSHSSDAMILFYLGCVSEVLFTTLGMADRLVTMKRERDRACVEIDMLERLSETDPLTGLLNRRAIERQFEQLRADGFTTLAVVDLDDFKTINDENGHAVGDAVLKAVAIALQAGPDVRAFRLGGEEFVLLVRGPDADMRAELRRTAIPAAVARGVPELGRAVTASMGVTSLTREEGFTIPYDRADQLLYAAKNAGKNRMRSALAMAPKRSAFKRVTIAA</sequence>
<feature type="transmembrane region" description="Helical" evidence="3">
    <location>
        <begin position="205"/>
        <end position="231"/>
    </location>
</feature>
<dbReference type="SUPFAM" id="SSF55073">
    <property type="entry name" value="Nucleotide cyclase"/>
    <property type="match status" value="1"/>
</dbReference>
<feature type="transmembrane region" description="Helical" evidence="3">
    <location>
        <begin position="176"/>
        <end position="198"/>
    </location>
</feature>
<evidence type="ECO:0000313" key="5">
    <source>
        <dbReference type="EMBL" id="MFC0685016.1"/>
    </source>
</evidence>
<feature type="transmembrane region" description="Helical" evidence="3">
    <location>
        <begin position="273"/>
        <end position="294"/>
    </location>
</feature>
<feature type="transmembrane region" description="Helical" evidence="3">
    <location>
        <begin position="334"/>
        <end position="354"/>
    </location>
</feature>
<name>A0ABV6S740_9SPHN</name>
<feature type="transmembrane region" description="Helical" evidence="3">
    <location>
        <begin position="300"/>
        <end position="322"/>
    </location>
</feature>
<organism evidence="5 6">
    <name type="scientific">Novosphingobium clariflavum</name>
    <dbReference type="NCBI Taxonomy" id="2029884"/>
    <lineage>
        <taxon>Bacteria</taxon>
        <taxon>Pseudomonadati</taxon>
        <taxon>Pseudomonadota</taxon>
        <taxon>Alphaproteobacteria</taxon>
        <taxon>Sphingomonadales</taxon>
        <taxon>Sphingomonadaceae</taxon>
        <taxon>Novosphingobium</taxon>
    </lineage>
</organism>
<keyword evidence="5" id="KW-0808">Transferase</keyword>
<protein>
    <recommendedName>
        <fullName evidence="1">diguanylate cyclase</fullName>
        <ecNumber evidence="1">2.7.7.65</ecNumber>
    </recommendedName>
</protein>
<dbReference type="EC" id="2.7.7.65" evidence="1"/>
<reference evidence="5 6" key="1">
    <citation type="submission" date="2024-09" db="EMBL/GenBank/DDBJ databases">
        <authorList>
            <person name="Sun Q."/>
            <person name="Mori K."/>
        </authorList>
    </citation>
    <scope>NUCLEOTIDE SEQUENCE [LARGE SCALE GENOMIC DNA]</scope>
    <source>
        <strain evidence="5 6">CICC 11035S</strain>
    </source>
</reference>
<dbReference type="InterPro" id="IPR050469">
    <property type="entry name" value="Diguanylate_Cyclase"/>
</dbReference>
<dbReference type="InterPro" id="IPR029787">
    <property type="entry name" value="Nucleotide_cyclase"/>
</dbReference>
<feature type="domain" description="GGDEF" evidence="4">
    <location>
        <begin position="429"/>
        <end position="557"/>
    </location>
</feature>
<dbReference type="EMBL" id="JBHLTM010000036">
    <property type="protein sequence ID" value="MFC0685016.1"/>
    <property type="molecule type" value="Genomic_DNA"/>
</dbReference>
<comment type="caution">
    <text evidence="5">The sequence shown here is derived from an EMBL/GenBank/DDBJ whole genome shotgun (WGS) entry which is preliminary data.</text>
</comment>
<dbReference type="PANTHER" id="PTHR45138:SF9">
    <property type="entry name" value="DIGUANYLATE CYCLASE DGCM-RELATED"/>
    <property type="match status" value="1"/>
</dbReference>
<evidence type="ECO:0000256" key="1">
    <source>
        <dbReference type="ARBA" id="ARBA00012528"/>
    </source>
</evidence>
<evidence type="ECO:0000256" key="2">
    <source>
        <dbReference type="ARBA" id="ARBA00034247"/>
    </source>
</evidence>
<dbReference type="InterPro" id="IPR043128">
    <property type="entry name" value="Rev_trsase/Diguanyl_cyclase"/>
</dbReference>
<dbReference type="InterPro" id="IPR000160">
    <property type="entry name" value="GGDEF_dom"/>
</dbReference>
<feature type="transmembrane region" description="Helical" evidence="3">
    <location>
        <begin position="237"/>
        <end position="261"/>
    </location>
</feature>
<keyword evidence="3" id="KW-0812">Transmembrane</keyword>
<dbReference type="SMART" id="SM00267">
    <property type="entry name" value="GGDEF"/>
    <property type="match status" value="1"/>
</dbReference>
<keyword evidence="3" id="KW-1133">Transmembrane helix</keyword>
<evidence type="ECO:0000256" key="3">
    <source>
        <dbReference type="SAM" id="Phobius"/>
    </source>
</evidence>
<dbReference type="Proteomes" id="UP001589858">
    <property type="component" value="Unassembled WGS sequence"/>
</dbReference>
<dbReference type="RefSeq" id="WP_267221419.1">
    <property type="nucleotide sequence ID" value="NZ_JAPCWC010000010.1"/>
</dbReference>
<dbReference type="Pfam" id="PF00990">
    <property type="entry name" value="GGDEF"/>
    <property type="match status" value="1"/>
</dbReference>
<accession>A0ABV6S740</accession>
<dbReference type="InterPro" id="IPR011623">
    <property type="entry name" value="7TMR_DISM_rcpt_extracell_dom1"/>
</dbReference>
<keyword evidence="3" id="KW-0472">Membrane</keyword>
<dbReference type="CDD" id="cd01949">
    <property type="entry name" value="GGDEF"/>
    <property type="match status" value="1"/>
</dbReference>
<proteinExistence type="predicted"/>
<gene>
    <name evidence="5" type="ORF">ACFFF8_10450</name>
</gene>
<dbReference type="PANTHER" id="PTHR45138">
    <property type="entry name" value="REGULATORY COMPONENTS OF SENSORY TRANSDUCTION SYSTEM"/>
    <property type="match status" value="1"/>
</dbReference>
<dbReference type="Pfam" id="PF07695">
    <property type="entry name" value="7TMR-DISM_7TM"/>
    <property type="match status" value="1"/>
</dbReference>
<comment type="catalytic activity">
    <reaction evidence="2">
        <text>2 GTP = 3',3'-c-di-GMP + 2 diphosphate</text>
        <dbReference type="Rhea" id="RHEA:24898"/>
        <dbReference type="ChEBI" id="CHEBI:33019"/>
        <dbReference type="ChEBI" id="CHEBI:37565"/>
        <dbReference type="ChEBI" id="CHEBI:58805"/>
        <dbReference type="EC" id="2.7.7.65"/>
    </reaction>
</comment>
<keyword evidence="5" id="KW-0548">Nucleotidyltransferase</keyword>
<feature type="transmembrane region" description="Helical" evidence="3">
    <location>
        <begin position="360"/>
        <end position="380"/>
    </location>
</feature>
<evidence type="ECO:0000259" key="4">
    <source>
        <dbReference type="PROSITE" id="PS50887"/>
    </source>
</evidence>
<dbReference type="GO" id="GO:0052621">
    <property type="term" value="F:diguanylate cyclase activity"/>
    <property type="evidence" value="ECO:0007669"/>
    <property type="project" value="UniProtKB-EC"/>
</dbReference>
<evidence type="ECO:0000313" key="6">
    <source>
        <dbReference type="Proteomes" id="UP001589858"/>
    </source>
</evidence>
<keyword evidence="6" id="KW-1185">Reference proteome</keyword>